<dbReference type="GO" id="GO:0006457">
    <property type="term" value="P:protein folding"/>
    <property type="evidence" value="ECO:0007669"/>
    <property type="project" value="InterPro"/>
</dbReference>
<evidence type="ECO:0000256" key="2">
    <source>
        <dbReference type="ARBA" id="ARBA00009054"/>
    </source>
</evidence>
<dbReference type="InterPro" id="IPR000740">
    <property type="entry name" value="GrpE"/>
</dbReference>
<comment type="similarity">
    <text evidence="2 10 12">Belongs to the GrpE family.</text>
</comment>
<proteinExistence type="inferred from homology"/>
<keyword evidence="4 10" id="KW-0963">Cytoplasm</keyword>
<feature type="coiled-coil region" evidence="13">
    <location>
        <begin position="19"/>
        <end position="57"/>
    </location>
</feature>
<dbReference type="CDD" id="cd00446">
    <property type="entry name" value="GrpE"/>
    <property type="match status" value="1"/>
</dbReference>
<dbReference type="GO" id="GO:0042803">
    <property type="term" value="F:protein homodimerization activity"/>
    <property type="evidence" value="ECO:0007669"/>
    <property type="project" value="InterPro"/>
</dbReference>
<organism evidence="14 15">
    <name type="scientific">Afipia felis</name>
    <name type="common">Cat scratch disease bacillus</name>
    <dbReference type="NCBI Taxonomy" id="1035"/>
    <lineage>
        <taxon>Bacteria</taxon>
        <taxon>Pseudomonadati</taxon>
        <taxon>Pseudomonadota</taxon>
        <taxon>Alphaproteobacteria</taxon>
        <taxon>Hyphomicrobiales</taxon>
        <taxon>Nitrobacteraceae</taxon>
        <taxon>Afipia</taxon>
    </lineage>
</organism>
<evidence type="ECO:0000256" key="11">
    <source>
        <dbReference type="RuleBase" id="RU000639"/>
    </source>
</evidence>
<evidence type="ECO:0000256" key="1">
    <source>
        <dbReference type="ARBA" id="ARBA00004496"/>
    </source>
</evidence>
<dbReference type="SUPFAM" id="SSF58014">
    <property type="entry name" value="Coiled-coil domain of nucleotide exchange factor GrpE"/>
    <property type="match status" value="1"/>
</dbReference>
<dbReference type="PANTHER" id="PTHR21237:SF23">
    <property type="entry name" value="GRPE PROTEIN HOMOLOG, MITOCHONDRIAL"/>
    <property type="match status" value="1"/>
</dbReference>
<evidence type="ECO:0000256" key="9">
    <source>
        <dbReference type="ARBA" id="ARBA00076414"/>
    </source>
</evidence>
<evidence type="ECO:0000256" key="10">
    <source>
        <dbReference type="HAMAP-Rule" id="MF_01151"/>
    </source>
</evidence>
<dbReference type="GO" id="GO:0051082">
    <property type="term" value="F:unfolded protein binding"/>
    <property type="evidence" value="ECO:0007669"/>
    <property type="project" value="TreeGrafter"/>
</dbReference>
<dbReference type="Proteomes" id="UP000035762">
    <property type="component" value="Unassembled WGS sequence"/>
</dbReference>
<dbReference type="GO" id="GO:0051087">
    <property type="term" value="F:protein-folding chaperone binding"/>
    <property type="evidence" value="ECO:0007669"/>
    <property type="project" value="InterPro"/>
</dbReference>
<dbReference type="PANTHER" id="PTHR21237">
    <property type="entry name" value="GRPE PROTEIN"/>
    <property type="match status" value="1"/>
</dbReference>
<gene>
    <name evidence="14" type="primary">grpE_2</name>
    <name evidence="10" type="synonym">grpE</name>
    <name evidence="14" type="ORF">BN961_03913</name>
</gene>
<dbReference type="STRING" id="1035.BN961_03913"/>
<keyword evidence="5 10" id="KW-0346">Stress response</keyword>
<dbReference type="Gene3D" id="3.90.20.20">
    <property type="match status" value="1"/>
</dbReference>
<evidence type="ECO:0000256" key="13">
    <source>
        <dbReference type="SAM" id="Coils"/>
    </source>
</evidence>
<dbReference type="RefSeq" id="WP_006023625.1">
    <property type="nucleotide sequence ID" value="NZ_CCAZ020000003.1"/>
</dbReference>
<dbReference type="GO" id="GO:0000774">
    <property type="term" value="F:adenyl-nucleotide exchange factor activity"/>
    <property type="evidence" value="ECO:0007669"/>
    <property type="project" value="InterPro"/>
</dbReference>
<evidence type="ECO:0000256" key="3">
    <source>
        <dbReference type="ARBA" id="ARBA00011738"/>
    </source>
</evidence>
<comment type="caution">
    <text evidence="14">The sequence shown here is derived from an EMBL/GenBank/DDBJ whole genome shotgun (WGS) entry which is preliminary data.</text>
</comment>
<dbReference type="FunFam" id="2.30.22.10:FF:000001">
    <property type="entry name" value="Protein GrpE"/>
    <property type="match status" value="1"/>
</dbReference>
<dbReference type="EMBL" id="CCAZ020000003">
    <property type="protein sequence ID" value="CEG10473.1"/>
    <property type="molecule type" value="Genomic_DNA"/>
</dbReference>
<comment type="subunit">
    <text evidence="3 10">Homodimer.</text>
</comment>
<name>A0A090N8T2_AFIFE</name>
<keyword evidence="6 10" id="KW-0143">Chaperone</keyword>
<dbReference type="PROSITE" id="PS01071">
    <property type="entry name" value="GRPE"/>
    <property type="match status" value="1"/>
</dbReference>
<protein>
    <recommendedName>
        <fullName evidence="8 10">Protein GrpE</fullName>
    </recommendedName>
    <alternativeName>
        <fullName evidence="9 10">HSP-70 cofactor</fullName>
    </alternativeName>
</protein>
<comment type="subcellular location">
    <subcellularLocation>
        <location evidence="1 10">Cytoplasm</location>
    </subcellularLocation>
</comment>
<dbReference type="AlphaFoldDB" id="A0A090N8T2"/>
<dbReference type="Gene3D" id="2.30.22.10">
    <property type="entry name" value="Head domain of nucleotide exchange factor GrpE"/>
    <property type="match status" value="1"/>
</dbReference>
<sequence length="171" mass="18626">MSSPHSKEDELVATDAIDAATLLAENAALRDRLLRALAEAENVRRRAEREAEETRKFAVAEFARELLPVVDNLQRVIDAKTAAPSEPGDALTEGVATTLRLFLQTLERFGIKKISALGTRFDPTIHEALMETADRSHPPGTVTNVLEDGFTIGGRLLRPARVSVAKEQADG</sequence>
<evidence type="ECO:0000256" key="6">
    <source>
        <dbReference type="ARBA" id="ARBA00023186"/>
    </source>
</evidence>
<evidence type="ECO:0000256" key="12">
    <source>
        <dbReference type="RuleBase" id="RU004478"/>
    </source>
</evidence>
<dbReference type="HAMAP" id="MF_01151">
    <property type="entry name" value="GrpE"/>
    <property type="match status" value="1"/>
</dbReference>
<keyword evidence="13" id="KW-0175">Coiled coil</keyword>
<dbReference type="Pfam" id="PF01025">
    <property type="entry name" value="GrpE"/>
    <property type="match status" value="1"/>
</dbReference>
<dbReference type="InterPro" id="IPR013805">
    <property type="entry name" value="GrpE_CC"/>
</dbReference>
<evidence type="ECO:0000256" key="8">
    <source>
        <dbReference type="ARBA" id="ARBA00072274"/>
    </source>
</evidence>
<reference evidence="14 15" key="1">
    <citation type="journal article" date="2014" name="Genome Announc.">
        <title>Genome Sequence of Afipia felis Strain 76713, Isolated in Hospital Water Using an Amoeba Co-Culture Procedure.</title>
        <authorList>
            <person name="Benamar S."/>
            <person name="La Scola B."/>
            <person name="Croce O."/>
        </authorList>
    </citation>
    <scope>NUCLEOTIDE SEQUENCE [LARGE SCALE GENOMIC DNA]</scope>
    <source>
        <strain evidence="14 15">76713</strain>
    </source>
</reference>
<dbReference type="SUPFAM" id="SSF51064">
    <property type="entry name" value="Head domain of nucleotide exchange factor GrpE"/>
    <property type="match status" value="1"/>
</dbReference>
<evidence type="ECO:0000256" key="7">
    <source>
        <dbReference type="ARBA" id="ARBA00053401"/>
    </source>
</evidence>
<evidence type="ECO:0000256" key="4">
    <source>
        <dbReference type="ARBA" id="ARBA00022490"/>
    </source>
</evidence>
<evidence type="ECO:0000256" key="5">
    <source>
        <dbReference type="ARBA" id="ARBA00023016"/>
    </source>
</evidence>
<evidence type="ECO:0000313" key="14">
    <source>
        <dbReference type="EMBL" id="CEG10473.1"/>
    </source>
</evidence>
<accession>A0A090N8T2</accession>
<dbReference type="GO" id="GO:0005737">
    <property type="term" value="C:cytoplasm"/>
    <property type="evidence" value="ECO:0007669"/>
    <property type="project" value="UniProtKB-SubCell"/>
</dbReference>
<dbReference type="InterPro" id="IPR009012">
    <property type="entry name" value="GrpE_head"/>
</dbReference>
<dbReference type="PRINTS" id="PR00773">
    <property type="entry name" value="GRPEPROTEIN"/>
</dbReference>
<evidence type="ECO:0000313" key="15">
    <source>
        <dbReference type="Proteomes" id="UP000035762"/>
    </source>
</evidence>
<comment type="function">
    <text evidence="7 10 11">Participates actively in the response to hyperosmotic and heat shock by preventing the aggregation of stress-denatured proteins, in association with DnaK and GrpE. It is the nucleotide exchange factor for DnaK and may function as a thermosensor. Unfolded proteins bind initially to DnaJ; upon interaction with the DnaJ-bound protein, DnaK hydrolyzes its bound ATP, resulting in the formation of a stable complex. GrpE releases ADP from DnaK; ATP binding to DnaK triggers the release of the substrate protein, thus completing the reaction cycle. Several rounds of ATP-dependent interactions between DnaJ, DnaK and GrpE are required for fully efficient folding.</text>
</comment>
<keyword evidence="15" id="KW-1185">Reference proteome</keyword>